<keyword evidence="4" id="KW-1185">Reference proteome</keyword>
<feature type="domain" description="Peptidase M13 C-terminal" evidence="2">
    <location>
        <begin position="454"/>
        <end position="599"/>
    </location>
</feature>
<evidence type="ECO:0000313" key="4">
    <source>
        <dbReference type="Proteomes" id="UP001175271"/>
    </source>
</evidence>
<dbReference type="InterPro" id="IPR018497">
    <property type="entry name" value="Peptidase_M13_C"/>
</dbReference>
<evidence type="ECO:0000259" key="2">
    <source>
        <dbReference type="Pfam" id="PF01431"/>
    </source>
</evidence>
<dbReference type="Proteomes" id="UP001175271">
    <property type="component" value="Unassembled WGS sequence"/>
</dbReference>
<keyword evidence="1" id="KW-0732">Signal</keyword>
<dbReference type="PANTHER" id="PTHR11733">
    <property type="entry name" value="ZINC METALLOPROTEASE FAMILY M13 NEPRILYSIN-RELATED"/>
    <property type="match status" value="1"/>
</dbReference>
<dbReference type="EMBL" id="JAUCMV010000002">
    <property type="protein sequence ID" value="KAK0419151.1"/>
    <property type="molecule type" value="Genomic_DNA"/>
</dbReference>
<name>A0AA39I7B6_9BILA</name>
<feature type="chain" id="PRO_5041281631" description="Peptidase M13 C-terminal domain-containing protein" evidence="1">
    <location>
        <begin position="22"/>
        <end position="658"/>
    </location>
</feature>
<dbReference type="GO" id="GO:0016485">
    <property type="term" value="P:protein processing"/>
    <property type="evidence" value="ECO:0007669"/>
    <property type="project" value="TreeGrafter"/>
</dbReference>
<dbReference type="InterPro" id="IPR000718">
    <property type="entry name" value="Peptidase_M13"/>
</dbReference>
<protein>
    <recommendedName>
        <fullName evidence="2">Peptidase M13 C-terminal domain-containing protein</fullName>
    </recommendedName>
</protein>
<proteinExistence type="predicted"/>
<organism evidence="3 4">
    <name type="scientific">Steinernema hermaphroditum</name>
    <dbReference type="NCBI Taxonomy" id="289476"/>
    <lineage>
        <taxon>Eukaryota</taxon>
        <taxon>Metazoa</taxon>
        <taxon>Ecdysozoa</taxon>
        <taxon>Nematoda</taxon>
        <taxon>Chromadorea</taxon>
        <taxon>Rhabditida</taxon>
        <taxon>Tylenchina</taxon>
        <taxon>Panagrolaimomorpha</taxon>
        <taxon>Strongyloidoidea</taxon>
        <taxon>Steinernematidae</taxon>
        <taxon>Steinernema</taxon>
    </lineage>
</organism>
<comment type="caution">
    <text evidence="3">The sequence shown here is derived from an EMBL/GenBank/DDBJ whole genome shotgun (WGS) entry which is preliminary data.</text>
</comment>
<gene>
    <name evidence="3" type="ORF">QR680_013982</name>
</gene>
<dbReference type="AlphaFoldDB" id="A0AA39I7B6"/>
<accession>A0AA39I7B6</accession>
<sequence length="658" mass="74429">MTRETFSLLLLLGLLAQGGHAAKPDVNQQVLPCDDLFGHVCIHNDRMEKFTNRRKYGLLQDVITVMWKRSIEDPIYHAVWKAMKKERNLGEEENKKCRLKNIDIDEKDFLNGHEHKIGKAFGKMVAYGRFSFENGVHVGPEVKGGPYVVKFDNGDHSDNAIVEKSSFDEIDNDFVRGIVEGFYGELPDVLGKLRQQRFIYHNLRAHQFKSIILGPTMWENVMASLKYQLSRSSRMTDVGRYGAIFMSPTFAAYGNVLLAHTLYSYKADLNPAVADELTELTNRLMKEIENTVEKSPWLSPDDRSNIINYHRKSKVIIGIEEKCRDLNLLKRMMETYHAEFKKVKSEDECQMEMLSRAHSIARHKLIYSGVGSVASFTTALHHEFSLFLNNVFRADDTIHVFPGHIHSLNDYQLSTGFKYGHIVWPIATRIFRGLGVTGNKELDHLKGVMETGTLQRGKQCLLDFYREKQFCMRSNLCPNAAHKIDEGFSDIEGARVVFSILQETLQQSKSQKLPVFNWRLPGAPEEEIAMSNTSGFSEEQWFFIGIQAVFCDAEDSEDAHLRSTQPRPQIRANAIVQQMAPFTGVFECKKGDRNYMAKKQCGLHAPTDGSPEGESEVDVEVHFDVVTGAVTTSGSGDDVFGSASTLLALLCTVIMCLL</sequence>
<dbReference type="InterPro" id="IPR024079">
    <property type="entry name" value="MetalloPept_cat_dom_sf"/>
</dbReference>
<dbReference type="Pfam" id="PF01431">
    <property type="entry name" value="Peptidase_M13"/>
    <property type="match status" value="1"/>
</dbReference>
<evidence type="ECO:0000313" key="3">
    <source>
        <dbReference type="EMBL" id="KAK0419151.1"/>
    </source>
</evidence>
<dbReference type="PROSITE" id="PS51885">
    <property type="entry name" value="NEPRILYSIN"/>
    <property type="match status" value="1"/>
</dbReference>
<dbReference type="SUPFAM" id="SSF55486">
    <property type="entry name" value="Metalloproteases ('zincins'), catalytic domain"/>
    <property type="match status" value="1"/>
</dbReference>
<dbReference type="GO" id="GO:0005886">
    <property type="term" value="C:plasma membrane"/>
    <property type="evidence" value="ECO:0007669"/>
    <property type="project" value="TreeGrafter"/>
</dbReference>
<feature type="signal peptide" evidence="1">
    <location>
        <begin position="1"/>
        <end position="21"/>
    </location>
</feature>
<reference evidence="3" key="1">
    <citation type="submission" date="2023-06" db="EMBL/GenBank/DDBJ databases">
        <title>Genomic analysis of the entomopathogenic nematode Steinernema hermaphroditum.</title>
        <authorList>
            <person name="Schwarz E.M."/>
            <person name="Heppert J.K."/>
            <person name="Baniya A."/>
            <person name="Schwartz H.T."/>
            <person name="Tan C.-H."/>
            <person name="Antoshechkin I."/>
            <person name="Sternberg P.W."/>
            <person name="Goodrich-Blair H."/>
            <person name="Dillman A.R."/>
        </authorList>
    </citation>
    <scope>NUCLEOTIDE SEQUENCE</scope>
    <source>
        <strain evidence="3">PS9179</strain>
        <tissue evidence="3">Whole animal</tissue>
    </source>
</reference>
<dbReference type="GO" id="GO:0004222">
    <property type="term" value="F:metalloendopeptidase activity"/>
    <property type="evidence" value="ECO:0007669"/>
    <property type="project" value="InterPro"/>
</dbReference>
<dbReference type="PANTHER" id="PTHR11733:SF133">
    <property type="entry name" value="PHOSPHATE-REGULATING NEUTRAL ENDOPEPTIDASE PHEX"/>
    <property type="match status" value="1"/>
</dbReference>
<evidence type="ECO:0000256" key="1">
    <source>
        <dbReference type="SAM" id="SignalP"/>
    </source>
</evidence>
<dbReference type="Gene3D" id="3.40.390.10">
    <property type="entry name" value="Collagenase (Catalytic Domain)"/>
    <property type="match status" value="1"/>
</dbReference>